<dbReference type="Proteomes" id="UP000064967">
    <property type="component" value="Chromosome"/>
</dbReference>
<gene>
    <name evidence="3" type="ORF">AKJ09_05378</name>
</gene>
<feature type="region of interest" description="Disordered" evidence="1">
    <location>
        <begin position="75"/>
        <end position="104"/>
    </location>
</feature>
<dbReference type="InterPro" id="IPR020017">
    <property type="entry name" value="XapX_domain"/>
</dbReference>
<evidence type="ECO:0000256" key="1">
    <source>
        <dbReference type="SAM" id="MobiDB-lite"/>
    </source>
</evidence>
<dbReference type="EMBL" id="CP012333">
    <property type="protein sequence ID" value="AKU98714.1"/>
    <property type="molecule type" value="Genomic_DNA"/>
</dbReference>
<dbReference type="OrthoDB" id="4302993at2"/>
<dbReference type="AlphaFoldDB" id="A0A0K1Q005"/>
<keyword evidence="2" id="KW-0472">Membrane</keyword>
<feature type="transmembrane region" description="Helical" evidence="2">
    <location>
        <begin position="29"/>
        <end position="48"/>
    </location>
</feature>
<dbReference type="PATRIC" id="fig|1391654.3.peg.5448"/>
<dbReference type="STRING" id="1391654.AKJ09_05378"/>
<reference evidence="3 4" key="1">
    <citation type="submission" date="2015-08" db="EMBL/GenBank/DDBJ databases">
        <authorList>
            <person name="Babu N.S."/>
            <person name="Beckwith C.J."/>
            <person name="Beseler K.G."/>
            <person name="Brison A."/>
            <person name="Carone J.V."/>
            <person name="Caskin T.P."/>
            <person name="Diamond M."/>
            <person name="Durham M.E."/>
            <person name="Foxe J.M."/>
            <person name="Go M."/>
            <person name="Henderson B.A."/>
            <person name="Jones I.B."/>
            <person name="McGettigan J.A."/>
            <person name="Micheletti S.J."/>
            <person name="Nasrallah M.E."/>
            <person name="Ortiz D."/>
            <person name="Piller C.R."/>
            <person name="Privatt S.R."/>
            <person name="Schneider S.L."/>
            <person name="Sharp S."/>
            <person name="Smith T.C."/>
            <person name="Stanton J.D."/>
            <person name="Ullery H.E."/>
            <person name="Wilson R.J."/>
            <person name="Serrano M.G."/>
            <person name="Buck G."/>
            <person name="Lee V."/>
            <person name="Wang Y."/>
            <person name="Carvalho R."/>
            <person name="Voegtly L."/>
            <person name="Shi R."/>
            <person name="Duckworth R."/>
            <person name="Johnson A."/>
            <person name="Loviza R."/>
            <person name="Walstead R."/>
            <person name="Shah Z."/>
            <person name="Kiflezghi M."/>
            <person name="Wade K."/>
            <person name="Ball S.L."/>
            <person name="Bradley K.W."/>
            <person name="Asai D.J."/>
            <person name="Bowman C.A."/>
            <person name="Russell D.A."/>
            <person name="Pope W.H."/>
            <person name="Jacobs-Sera D."/>
            <person name="Hendrix R.W."/>
            <person name="Hatfull G.F."/>
        </authorList>
    </citation>
    <scope>NUCLEOTIDE SEQUENCE [LARGE SCALE GENOMIC DNA]</scope>
    <source>
        <strain evidence="3 4">DSM 27648</strain>
    </source>
</reference>
<keyword evidence="2" id="KW-0812">Transmembrane</keyword>
<dbReference type="KEGG" id="llu:AKJ09_05378"/>
<protein>
    <recommendedName>
        <fullName evidence="5">XapX domain protein</fullName>
    </recommendedName>
</protein>
<proteinExistence type="predicted"/>
<accession>A0A0K1Q005</accession>
<keyword evidence="4" id="KW-1185">Reference proteome</keyword>
<dbReference type="NCBIfam" id="TIGR03510">
    <property type="entry name" value="XapX"/>
    <property type="match status" value="1"/>
</dbReference>
<sequence length="104" mass="10624">MKIYIASLFAGVLAGAVYGLINVRSPAPPVIALIGLLGMLLGEQGVAISKRILQGKSLASAWFAEECVPKITGVSAETPSPSVPTDAAVVAMPSQETASSLETK</sequence>
<name>A0A0K1Q005_9BACT</name>
<keyword evidence="2" id="KW-1133">Transmembrane helix</keyword>
<dbReference type="InterPro" id="IPR009872">
    <property type="entry name" value="DUF1427"/>
</dbReference>
<evidence type="ECO:0000256" key="2">
    <source>
        <dbReference type="SAM" id="Phobius"/>
    </source>
</evidence>
<evidence type="ECO:0008006" key="5">
    <source>
        <dbReference type="Google" id="ProtNLM"/>
    </source>
</evidence>
<evidence type="ECO:0000313" key="3">
    <source>
        <dbReference type="EMBL" id="AKU98714.1"/>
    </source>
</evidence>
<organism evidence="3 4">
    <name type="scientific">Labilithrix luteola</name>
    <dbReference type="NCBI Taxonomy" id="1391654"/>
    <lineage>
        <taxon>Bacteria</taxon>
        <taxon>Pseudomonadati</taxon>
        <taxon>Myxococcota</taxon>
        <taxon>Polyangia</taxon>
        <taxon>Polyangiales</taxon>
        <taxon>Labilitrichaceae</taxon>
        <taxon>Labilithrix</taxon>
    </lineage>
</organism>
<dbReference type="RefSeq" id="WP_146649713.1">
    <property type="nucleotide sequence ID" value="NZ_CP012333.1"/>
</dbReference>
<evidence type="ECO:0000313" key="4">
    <source>
        <dbReference type="Proteomes" id="UP000064967"/>
    </source>
</evidence>
<dbReference type="Pfam" id="PF07235">
    <property type="entry name" value="DUF1427"/>
    <property type="match status" value="1"/>
</dbReference>
<feature type="compositionally biased region" description="Polar residues" evidence="1">
    <location>
        <begin position="94"/>
        <end position="104"/>
    </location>
</feature>